<accession>A0A3R6DS64</accession>
<evidence type="ECO:0000256" key="1">
    <source>
        <dbReference type="ARBA" id="ARBA00022723"/>
    </source>
</evidence>
<dbReference type="RefSeq" id="WP_118202741.1">
    <property type="nucleotide sequence ID" value="NZ_QRHP01000004.1"/>
</dbReference>
<dbReference type="Pfam" id="PF01807">
    <property type="entry name" value="Zn_ribbon_DnaG"/>
    <property type="match status" value="1"/>
</dbReference>
<dbReference type="Proteomes" id="UP000283701">
    <property type="component" value="Unassembled WGS sequence"/>
</dbReference>
<dbReference type="EMBL" id="QRHP01000004">
    <property type="protein sequence ID" value="RHF85606.1"/>
    <property type="molecule type" value="Genomic_DNA"/>
</dbReference>
<dbReference type="GO" id="GO:0008270">
    <property type="term" value="F:zinc ion binding"/>
    <property type="evidence" value="ECO:0007669"/>
    <property type="project" value="UniProtKB-KW"/>
</dbReference>
<evidence type="ECO:0000313" key="5">
    <source>
        <dbReference type="EMBL" id="RHF85606.1"/>
    </source>
</evidence>
<organism evidence="5 6">
    <name type="scientific">Roseburia inulinivorans</name>
    <dbReference type="NCBI Taxonomy" id="360807"/>
    <lineage>
        <taxon>Bacteria</taxon>
        <taxon>Bacillati</taxon>
        <taxon>Bacillota</taxon>
        <taxon>Clostridia</taxon>
        <taxon>Lachnospirales</taxon>
        <taxon>Lachnospiraceae</taxon>
        <taxon>Roseburia</taxon>
    </lineage>
</organism>
<proteinExistence type="predicted"/>
<comment type="caution">
    <text evidence="5">The sequence shown here is derived from an EMBL/GenBank/DDBJ whole genome shotgun (WGS) entry which is preliminary data.</text>
</comment>
<name>A0A3R6DS64_9FIRM</name>
<dbReference type="InterPro" id="IPR002694">
    <property type="entry name" value="Znf_CHC2"/>
</dbReference>
<dbReference type="PANTHER" id="PTHR30313:SF2">
    <property type="entry name" value="DNA PRIMASE"/>
    <property type="match status" value="1"/>
</dbReference>
<dbReference type="InterPro" id="IPR036977">
    <property type="entry name" value="DNA_primase_Znf_CHC2"/>
</dbReference>
<feature type="domain" description="Zinc finger CHC2-type" evidence="4">
    <location>
        <begin position="29"/>
        <end position="79"/>
    </location>
</feature>
<dbReference type="GO" id="GO:0005737">
    <property type="term" value="C:cytoplasm"/>
    <property type="evidence" value="ECO:0007669"/>
    <property type="project" value="TreeGrafter"/>
</dbReference>
<sequence length="216" mass="25490">MDVFRVVKDNVTARQVAEYYGMKIGRNGMACCPFHDDKHPSMKLDKRYYCFGCGEKGDVIDFVGKYFGMTSKDAAMKIADDFGLEYKYEKYKPPQKPIKPKKTLEQEFREAQDYCFKGLSDYLHLLKEWKIKYAPKSMDEEWHPLFCEALNNIDQTEYLLDTLLNGDVRDRAFLVQNQGRKVKSIHERIREFNNRREKCITGGSERKQRAHERERG</sequence>
<evidence type="ECO:0000259" key="4">
    <source>
        <dbReference type="SMART" id="SM00400"/>
    </source>
</evidence>
<dbReference type="PANTHER" id="PTHR30313">
    <property type="entry name" value="DNA PRIMASE"/>
    <property type="match status" value="1"/>
</dbReference>
<keyword evidence="2" id="KW-0863">Zinc-finger</keyword>
<dbReference type="SMART" id="SM00400">
    <property type="entry name" value="ZnF_CHCC"/>
    <property type="match status" value="1"/>
</dbReference>
<evidence type="ECO:0000256" key="3">
    <source>
        <dbReference type="ARBA" id="ARBA00022833"/>
    </source>
</evidence>
<evidence type="ECO:0000256" key="2">
    <source>
        <dbReference type="ARBA" id="ARBA00022771"/>
    </source>
</evidence>
<dbReference type="AlphaFoldDB" id="A0A3R6DS64"/>
<evidence type="ECO:0000313" key="6">
    <source>
        <dbReference type="Proteomes" id="UP000283701"/>
    </source>
</evidence>
<dbReference type="GO" id="GO:0003899">
    <property type="term" value="F:DNA-directed RNA polymerase activity"/>
    <property type="evidence" value="ECO:0007669"/>
    <property type="project" value="InterPro"/>
</dbReference>
<gene>
    <name evidence="5" type="ORF">DW654_06405</name>
</gene>
<dbReference type="Gene3D" id="3.90.580.10">
    <property type="entry name" value="Zinc finger, CHC2-type domain"/>
    <property type="match status" value="1"/>
</dbReference>
<keyword evidence="1" id="KW-0479">Metal-binding</keyword>
<reference evidence="5 6" key="1">
    <citation type="submission" date="2018-08" db="EMBL/GenBank/DDBJ databases">
        <title>A genome reference for cultivated species of the human gut microbiota.</title>
        <authorList>
            <person name="Zou Y."/>
            <person name="Xue W."/>
            <person name="Luo G."/>
        </authorList>
    </citation>
    <scope>NUCLEOTIDE SEQUENCE [LARGE SCALE GENOMIC DNA]</scope>
    <source>
        <strain evidence="5 6">AM23-23AC</strain>
    </source>
</reference>
<dbReference type="InterPro" id="IPR050219">
    <property type="entry name" value="DnaG_primase"/>
</dbReference>
<dbReference type="SUPFAM" id="SSF57783">
    <property type="entry name" value="Zinc beta-ribbon"/>
    <property type="match status" value="1"/>
</dbReference>
<dbReference type="GO" id="GO:0006269">
    <property type="term" value="P:DNA replication, synthesis of primer"/>
    <property type="evidence" value="ECO:0007669"/>
    <property type="project" value="TreeGrafter"/>
</dbReference>
<keyword evidence="3" id="KW-0862">Zinc</keyword>
<protein>
    <submittedName>
        <fullName evidence="5">DNA primase</fullName>
    </submittedName>
</protein>
<dbReference type="GO" id="GO:0003677">
    <property type="term" value="F:DNA binding"/>
    <property type="evidence" value="ECO:0007669"/>
    <property type="project" value="InterPro"/>
</dbReference>